<evidence type="ECO:0000313" key="1">
    <source>
        <dbReference type="EMBL" id="MDT0308043.1"/>
    </source>
</evidence>
<protein>
    <submittedName>
        <fullName evidence="1">Uncharacterized protein</fullName>
    </submittedName>
</protein>
<keyword evidence="2" id="KW-1185">Reference proteome</keyword>
<dbReference type="EMBL" id="JAVREN010000017">
    <property type="protein sequence ID" value="MDT0308043.1"/>
    <property type="molecule type" value="Genomic_DNA"/>
</dbReference>
<name>A0ABU2L8Z4_9ACTN</name>
<proteinExistence type="predicted"/>
<gene>
    <name evidence="1" type="ORF">RM780_13870</name>
</gene>
<evidence type="ECO:0000313" key="2">
    <source>
        <dbReference type="Proteomes" id="UP001183388"/>
    </source>
</evidence>
<accession>A0ABU2L8Z4</accession>
<comment type="caution">
    <text evidence="1">The sequence shown here is derived from an EMBL/GenBank/DDBJ whole genome shotgun (WGS) entry which is preliminary data.</text>
</comment>
<dbReference type="Proteomes" id="UP001183388">
    <property type="component" value="Unassembled WGS sequence"/>
</dbReference>
<dbReference type="RefSeq" id="WP_311630992.1">
    <property type="nucleotide sequence ID" value="NZ_JAVREN010000017.1"/>
</dbReference>
<organism evidence="1 2">
    <name type="scientific">Streptomyces boetiae</name>
    <dbReference type="NCBI Taxonomy" id="3075541"/>
    <lineage>
        <taxon>Bacteria</taxon>
        <taxon>Bacillati</taxon>
        <taxon>Actinomycetota</taxon>
        <taxon>Actinomycetes</taxon>
        <taxon>Kitasatosporales</taxon>
        <taxon>Streptomycetaceae</taxon>
        <taxon>Streptomyces</taxon>
    </lineage>
</organism>
<reference evidence="2" key="1">
    <citation type="submission" date="2023-07" db="EMBL/GenBank/DDBJ databases">
        <title>30 novel species of actinomycetes from the DSMZ collection.</title>
        <authorList>
            <person name="Nouioui I."/>
        </authorList>
    </citation>
    <scope>NUCLEOTIDE SEQUENCE [LARGE SCALE GENOMIC DNA]</scope>
    <source>
        <strain evidence="2">DSM 44917</strain>
    </source>
</reference>
<sequence length="229" mass="24554">MELSRELVAVALFVQPHAMEAGFRSDDESLLEALAGAVAEYGVAGLAAELPGFEALPVWDRRAGLAWGLAHRLCLAFWYADALSAPMDAYQVAAGLYASGLAGGGTTHVGTDPAREAQIAGHLAEGISRLGARQVAVFGGELERHFNRHSRTPERELDAAFRAAMPDRRRRRFCYDLAVNYTWARPVPLMVWFNAGGAAIGTTPPPCPHEAAHHAHVLREIHAAQGAAA</sequence>